<dbReference type="Proteomes" id="UP001305647">
    <property type="component" value="Unassembled WGS sequence"/>
</dbReference>
<gene>
    <name evidence="2" type="ORF">N658DRAFT_489445</name>
</gene>
<accession>A0AAN6PU71</accession>
<comment type="caution">
    <text evidence="2">The sequence shown here is derived from an EMBL/GenBank/DDBJ whole genome shotgun (WGS) entry which is preliminary data.</text>
</comment>
<feature type="region of interest" description="Disordered" evidence="1">
    <location>
        <begin position="1"/>
        <end position="26"/>
    </location>
</feature>
<evidence type="ECO:0000256" key="1">
    <source>
        <dbReference type="SAM" id="MobiDB-lite"/>
    </source>
</evidence>
<organism evidence="2 3">
    <name type="scientific">Parathielavia hyrcaniae</name>
    <dbReference type="NCBI Taxonomy" id="113614"/>
    <lineage>
        <taxon>Eukaryota</taxon>
        <taxon>Fungi</taxon>
        <taxon>Dikarya</taxon>
        <taxon>Ascomycota</taxon>
        <taxon>Pezizomycotina</taxon>
        <taxon>Sordariomycetes</taxon>
        <taxon>Sordariomycetidae</taxon>
        <taxon>Sordariales</taxon>
        <taxon>Chaetomiaceae</taxon>
        <taxon>Parathielavia</taxon>
    </lineage>
</organism>
<dbReference type="EMBL" id="MU863684">
    <property type="protein sequence ID" value="KAK4097131.1"/>
    <property type="molecule type" value="Genomic_DNA"/>
</dbReference>
<dbReference type="AlphaFoldDB" id="A0AAN6PU71"/>
<reference evidence="2" key="2">
    <citation type="submission" date="2023-05" db="EMBL/GenBank/DDBJ databases">
        <authorList>
            <consortium name="Lawrence Berkeley National Laboratory"/>
            <person name="Steindorff A."/>
            <person name="Hensen N."/>
            <person name="Bonometti L."/>
            <person name="Westerberg I."/>
            <person name="Brannstrom I.O."/>
            <person name="Guillou S."/>
            <person name="Cros-Aarteil S."/>
            <person name="Calhoun S."/>
            <person name="Haridas S."/>
            <person name="Kuo A."/>
            <person name="Mondo S."/>
            <person name="Pangilinan J."/>
            <person name="Riley R."/>
            <person name="Labutti K."/>
            <person name="Andreopoulos B."/>
            <person name="Lipzen A."/>
            <person name="Chen C."/>
            <person name="Yanf M."/>
            <person name="Daum C."/>
            <person name="Ng V."/>
            <person name="Clum A."/>
            <person name="Ohm R."/>
            <person name="Martin F."/>
            <person name="Silar P."/>
            <person name="Natvig D."/>
            <person name="Lalanne C."/>
            <person name="Gautier V."/>
            <person name="Ament-Velasquez S.L."/>
            <person name="Kruys A."/>
            <person name="Hutchinson M.I."/>
            <person name="Powell A.J."/>
            <person name="Barry K."/>
            <person name="Miller A.N."/>
            <person name="Grigoriev I.V."/>
            <person name="Debuchy R."/>
            <person name="Gladieux P."/>
            <person name="Thoren M.H."/>
            <person name="Johannesson H."/>
        </authorList>
    </citation>
    <scope>NUCLEOTIDE SEQUENCE</scope>
    <source>
        <strain evidence="2">CBS 757.83</strain>
    </source>
</reference>
<protein>
    <submittedName>
        <fullName evidence="2">Uncharacterized protein</fullName>
    </submittedName>
</protein>
<reference evidence="2" key="1">
    <citation type="journal article" date="2023" name="Mol. Phylogenet. Evol.">
        <title>Genome-scale phylogeny and comparative genomics of the fungal order Sordariales.</title>
        <authorList>
            <person name="Hensen N."/>
            <person name="Bonometti L."/>
            <person name="Westerberg I."/>
            <person name="Brannstrom I.O."/>
            <person name="Guillou S."/>
            <person name="Cros-Aarteil S."/>
            <person name="Calhoun S."/>
            <person name="Haridas S."/>
            <person name="Kuo A."/>
            <person name="Mondo S."/>
            <person name="Pangilinan J."/>
            <person name="Riley R."/>
            <person name="LaButti K."/>
            <person name="Andreopoulos B."/>
            <person name="Lipzen A."/>
            <person name="Chen C."/>
            <person name="Yan M."/>
            <person name="Daum C."/>
            <person name="Ng V."/>
            <person name="Clum A."/>
            <person name="Steindorff A."/>
            <person name="Ohm R.A."/>
            <person name="Martin F."/>
            <person name="Silar P."/>
            <person name="Natvig D.O."/>
            <person name="Lalanne C."/>
            <person name="Gautier V."/>
            <person name="Ament-Velasquez S.L."/>
            <person name="Kruys A."/>
            <person name="Hutchinson M.I."/>
            <person name="Powell A.J."/>
            <person name="Barry K."/>
            <person name="Miller A.N."/>
            <person name="Grigoriev I.V."/>
            <person name="Debuchy R."/>
            <person name="Gladieux P."/>
            <person name="Hiltunen Thoren M."/>
            <person name="Johannesson H."/>
        </authorList>
    </citation>
    <scope>NUCLEOTIDE SEQUENCE</scope>
    <source>
        <strain evidence="2">CBS 757.83</strain>
    </source>
</reference>
<sequence>MANRCKWSGQEGLEAQSGAPTTITDREKEIARSDIWTEKLISAQDKRMREAPEGDKILLDFELVVRKALQSDGQPREKERSSGNEPISLIQGASSIFSMGVYEARQIRNRLQANTIALCQILRSWYNAGVISDLDPILL</sequence>
<name>A0AAN6PU71_9PEZI</name>
<keyword evidence="3" id="KW-1185">Reference proteome</keyword>
<proteinExistence type="predicted"/>
<evidence type="ECO:0000313" key="2">
    <source>
        <dbReference type="EMBL" id="KAK4097131.1"/>
    </source>
</evidence>
<evidence type="ECO:0000313" key="3">
    <source>
        <dbReference type="Proteomes" id="UP001305647"/>
    </source>
</evidence>